<dbReference type="PRINTS" id="PR01010">
    <property type="entry name" value="FLGPRINGFLGI"/>
</dbReference>
<dbReference type="PANTHER" id="PTHR30381:SF0">
    <property type="entry name" value="FLAGELLAR P-RING PROTEIN"/>
    <property type="match status" value="1"/>
</dbReference>
<evidence type="ECO:0000313" key="4">
    <source>
        <dbReference type="EMBL" id="SVA08542.1"/>
    </source>
</evidence>
<dbReference type="Pfam" id="PF02119">
    <property type="entry name" value="FlgI"/>
    <property type="match status" value="1"/>
</dbReference>
<dbReference type="NCBIfam" id="NF003676">
    <property type="entry name" value="PRK05303.1"/>
    <property type="match status" value="1"/>
</dbReference>
<comment type="subcellular location">
    <subcellularLocation>
        <location evidence="2">Bacterial flagellum basal body</location>
    </subcellularLocation>
</comment>
<evidence type="ECO:0000256" key="2">
    <source>
        <dbReference type="ARBA" id="ARBA00004117"/>
    </source>
</evidence>
<dbReference type="GO" id="GO:0030288">
    <property type="term" value="C:outer membrane-bounded periplasmic space"/>
    <property type="evidence" value="ECO:0007669"/>
    <property type="project" value="InterPro"/>
</dbReference>
<dbReference type="GO" id="GO:0005198">
    <property type="term" value="F:structural molecule activity"/>
    <property type="evidence" value="ECO:0007669"/>
    <property type="project" value="InterPro"/>
</dbReference>
<accession>A0A381SX16</accession>
<dbReference type="EMBL" id="UINC01003700">
    <property type="protein sequence ID" value="SVA08542.1"/>
    <property type="molecule type" value="Genomic_DNA"/>
</dbReference>
<name>A0A381SX16_9ZZZZ</name>
<evidence type="ECO:0008006" key="5">
    <source>
        <dbReference type="Google" id="ProtNLM"/>
    </source>
</evidence>
<dbReference type="GO" id="GO:0009428">
    <property type="term" value="C:bacterial-type flagellum basal body, distal rod, P ring"/>
    <property type="evidence" value="ECO:0007669"/>
    <property type="project" value="InterPro"/>
</dbReference>
<evidence type="ECO:0000256" key="1">
    <source>
        <dbReference type="ARBA" id="ARBA00002591"/>
    </source>
</evidence>
<reference evidence="4" key="1">
    <citation type="submission" date="2018-05" db="EMBL/GenBank/DDBJ databases">
        <authorList>
            <person name="Lanie J.A."/>
            <person name="Ng W.-L."/>
            <person name="Kazmierczak K.M."/>
            <person name="Andrzejewski T.M."/>
            <person name="Davidsen T.M."/>
            <person name="Wayne K.J."/>
            <person name="Tettelin H."/>
            <person name="Glass J.I."/>
            <person name="Rusch D."/>
            <person name="Podicherti R."/>
            <person name="Tsui H.-C.T."/>
            <person name="Winkler M.E."/>
        </authorList>
    </citation>
    <scope>NUCLEOTIDE SEQUENCE</scope>
</reference>
<evidence type="ECO:0000256" key="3">
    <source>
        <dbReference type="ARBA" id="ARBA00022729"/>
    </source>
</evidence>
<organism evidence="4">
    <name type="scientific">marine metagenome</name>
    <dbReference type="NCBI Taxonomy" id="408172"/>
    <lineage>
        <taxon>unclassified sequences</taxon>
        <taxon>metagenomes</taxon>
        <taxon>ecological metagenomes</taxon>
    </lineage>
</organism>
<keyword evidence="3" id="KW-0732">Signal</keyword>
<proteinExistence type="inferred from homology"/>
<protein>
    <recommendedName>
        <fullName evidence="5">Flagellar P-ring protein</fullName>
    </recommendedName>
</protein>
<sequence length="374" mass="39622">MTMKNQLPFLRLGTALLYFFLLAVLTTPAWGVRVKDIAALRGARDNELIGFGIVVGLDGTGDSQESLLTRKPIVNALERIGISLKSQDILGRSIAAVWLTATLPPFAKSGQRLDITAATIGDAVSLRGGVLIMAPLRGPDRLVYALGQGPIAGIPKGVSRADALPAEELANLSIGSRMVASVGQVHGGAIVEREISLNLNSRARLYMNLHSPDFTTAFRLAKLINQNLGIRSARAQDAGTVEVSVPDSYLGNTVELVSFIENLEITPDHTAKVVLDERSGTVVMGGSVRISPIAISQNGLNIQVKLPTLNVEGTQGELPEGRILASSVFMLKGGTDLKEVVDGFNKIGASSKDLIEVLKAVKTAGALHAELVIR</sequence>
<dbReference type="AlphaFoldDB" id="A0A381SX16"/>
<comment type="function">
    <text evidence="1">Assembles around the rod to form the L-ring and probably protects the motor/basal body from shearing forces during rotation.</text>
</comment>
<gene>
    <name evidence="4" type="ORF">METZ01_LOCUS61396</name>
</gene>
<dbReference type="GO" id="GO:0071973">
    <property type="term" value="P:bacterial-type flagellum-dependent cell motility"/>
    <property type="evidence" value="ECO:0007669"/>
    <property type="project" value="InterPro"/>
</dbReference>
<dbReference type="PANTHER" id="PTHR30381">
    <property type="entry name" value="FLAGELLAR P-RING PERIPLASMIC PROTEIN FLGI"/>
    <property type="match status" value="1"/>
</dbReference>
<dbReference type="InterPro" id="IPR001782">
    <property type="entry name" value="Flag_FlgI"/>
</dbReference>
<dbReference type="HAMAP" id="MF_00416">
    <property type="entry name" value="FlgI"/>
    <property type="match status" value="1"/>
</dbReference>